<feature type="region of interest" description="Disordered" evidence="7">
    <location>
        <begin position="1"/>
        <end position="30"/>
    </location>
</feature>
<dbReference type="Proteomes" id="UP001175261">
    <property type="component" value="Unassembled WGS sequence"/>
</dbReference>
<feature type="domain" description="Amino acid permease/ SLC12A" evidence="9">
    <location>
        <begin position="40"/>
        <end position="502"/>
    </location>
</feature>
<evidence type="ECO:0000259" key="9">
    <source>
        <dbReference type="Pfam" id="PF00324"/>
    </source>
</evidence>
<dbReference type="PANTHER" id="PTHR43341">
    <property type="entry name" value="AMINO ACID PERMEASE"/>
    <property type="match status" value="1"/>
</dbReference>
<comment type="subcellular location">
    <subcellularLocation>
        <location evidence="1">Membrane</location>
        <topology evidence="1">Multi-pass membrane protein</topology>
    </subcellularLocation>
</comment>
<reference evidence="10" key="1">
    <citation type="submission" date="2022-10" db="EMBL/GenBank/DDBJ databases">
        <title>Determination and structural analysis of whole genome sequence of Sarocladium strictum F4-1.</title>
        <authorList>
            <person name="Hu L."/>
            <person name="Jiang Y."/>
        </authorList>
    </citation>
    <scope>NUCLEOTIDE SEQUENCE</scope>
    <source>
        <strain evidence="10">F4-1</strain>
    </source>
</reference>
<organism evidence="10 11">
    <name type="scientific">Sarocladium strictum</name>
    <name type="common">Black bundle disease fungus</name>
    <name type="synonym">Acremonium strictum</name>
    <dbReference type="NCBI Taxonomy" id="5046"/>
    <lineage>
        <taxon>Eukaryota</taxon>
        <taxon>Fungi</taxon>
        <taxon>Dikarya</taxon>
        <taxon>Ascomycota</taxon>
        <taxon>Pezizomycotina</taxon>
        <taxon>Sordariomycetes</taxon>
        <taxon>Hypocreomycetidae</taxon>
        <taxon>Hypocreales</taxon>
        <taxon>Sarocladiaceae</taxon>
        <taxon>Sarocladium</taxon>
    </lineage>
</organism>
<evidence type="ECO:0000256" key="1">
    <source>
        <dbReference type="ARBA" id="ARBA00004141"/>
    </source>
</evidence>
<dbReference type="PANTHER" id="PTHR43341:SF9">
    <property type="entry name" value="DICARBOXYLIC AMINO ACID PERMEASE"/>
    <property type="match status" value="1"/>
</dbReference>
<dbReference type="EMBL" id="JAPDFR010000007">
    <property type="protein sequence ID" value="KAK0385129.1"/>
    <property type="molecule type" value="Genomic_DNA"/>
</dbReference>
<dbReference type="PIRSF" id="PIRSF006060">
    <property type="entry name" value="AA_transporter"/>
    <property type="match status" value="1"/>
</dbReference>
<dbReference type="Pfam" id="PF00324">
    <property type="entry name" value="AA_permease"/>
    <property type="match status" value="1"/>
</dbReference>
<keyword evidence="11" id="KW-1185">Reference proteome</keyword>
<evidence type="ECO:0000256" key="2">
    <source>
        <dbReference type="ARBA" id="ARBA00022448"/>
    </source>
</evidence>
<dbReference type="FunFam" id="1.20.1740.10:FF:000006">
    <property type="entry name" value="General amino acid permease"/>
    <property type="match status" value="1"/>
</dbReference>
<evidence type="ECO:0000256" key="5">
    <source>
        <dbReference type="ARBA" id="ARBA00022989"/>
    </source>
</evidence>
<gene>
    <name evidence="10" type="ORF">NLU13_7607</name>
</gene>
<name>A0AA39L5Z4_SARSR</name>
<dbReference type="Gene3D" id="1.20.1740.10">
    <property type="entry name" value="Amino acid/polyamine transporter I"/>
    <property type="match status" value="1"/>
</dbReference>
<evidence type="ECO:0000313" key="11">
    <source>
        <dbReference type="Proteomes" id="UP001175261"/>
    </source>
</evidence>
<feature type="transmembrane region" description="Helical" evidence="8">
    <location>
        <begin position="41"/>
        <end position="63"/>
    </location>
</feature>
<feature type="transmembrane region" description="Helical" evidence="8">
    <location>
        <begin position="272"/>
        <end position="292"/>
    </location>
</feature>
<feature type="transmembrane region" description="Helical" evidence="8">
    <location>
        <begin position="180"/>
        <end position="200"/>
    </location>
</feature>
<feature type="transmembrane region" description="Helical" evidence="8">
    <location>
        <begin position="122"/>
        <end position="143"/>
    </location>
</feature>
<feature type="compositionally biased region" description="Polar residues" evidence="7">
    <location>
        <begin position="1"/>
        <end position="24"/>
    </location>
</feature>
<comment type="caution">
    <text evidence="10">The sequence shown here is derived from an EMBL/GenBank/DDBJ whole genome shotgun (WGS) entry which is preliminary data.</text>
</comment>
<evidence type="ECO:0000313" key="10">
    <source>
        <dbReference type="EMBL" id="KAK0385129.1"/>
    </source>
</evidence>
<dbReference type="AlphaFoldDB" id="A0AA39L5Z4"/>
<evidence type="ECO:0000256" key="7">
    <source>
        <dbReference type="SAM" id="MobiDB-lite"/>
    </source>
</evidence>
<dbReference type="PROSITE" id="PS00218">
    <property type="entry name" value="AMINO_ACID_PERMEASE_1"/>
    <property type="match status" value="1"/>
</dbReference>
<sequence length="543" mass="59436">MANISSADVDQEKANANTVPNVSGSHDDEPELKREFQPHHVFMFGIACAIGTGLVIGTGTALARGGPGSTLISFILVGLAVFWVMASLGEMAAFVPMDKGFGGYAGRMVDPALGFATGWNYFLKYGVTTATNLTACGLVVQYWRPDLNVAIWITIFGVGIIVTNLLHVKHFGETQFWFSCAKVLAMCVLIIGCLVVALGGSPTHKNVGFSYWNNPGAFASYLVEGEKGQFLGWWATMCIACWAYAGTEVVGMTFGETPNPRKNIPRAVKQTFWRISVFYILSVLVLGMAVPYNSDKLIGATRQATSAGASPFVVAFSIAGVEAMGDFVNASLLIFTFSASSSDIYCASRSLYGLAKDKQAPKIFAKAAENGVPMYATIAASAFCALGYLNASKGTAQIFQYFVSIVTVFAVLNWVAILISYLGFRRARMAQGILDESLPYIGPLQPYGAYYSLFISLIVIVFNGYDAFIPHFKPTLFVLKYLGTVIFILNTFSWKLYHKTPFYSPEAVDLATGRREFQEMETTMDVQRNDGWWKRTRSRFSRK</sequence>
<evidence type="ECO:0000256" key="4">
    <source>
        <dbReference type="ARBA" id="ARBA00022970"/>
    </source>
</evidence>
<feature type="transmembrane region" description="Helical" evidence="8">
    <location>
        <begin position="477"/>
        <end position="497"/>
    </location>
</feature>
<evidence type="ECO:0000256" key="8">
    <source>
        <dbReference type="SAM" id="Phobius"/>
    </source>
</evidence>
<keyword evidence="2" id="KW-0813">Transport</keyword>
<dbReference type="GO" id="GO:0015171">
    <property type="term" value="F:amino acid transmembrane transporter activity"/>
    <property type="evidence" value="ECO:0007669"/>
    <property type="project" value="TreeGrafter"/>
</dbReference>
<keyword evidence="4" id="KW-0029">Amino-acid transport</keyword>
<keyword evidence="6 8" id="KW-0472">Membrane</keyword>
<feature type="transmembrane region" description="Helical" evidence="8">
    <location>
        <begin position="444"/>
        <end position="465"/>
    </location>
</feature>
<dbReference type="InterPro" id="IPR004840">
    <property type="entry name" value="Amino_acid_permease_CS"/>
</dbReference>
<feature type="transmembrane region" description="Helical" evidence="8">
    <location>
        <begin position="69"/>
        <end position="89"/>
    </location>
</feature>
<feature type="transmembrane region" description="Helical" evidence="8">
    <location>
        <begin position="304"/>
        <end position="325"/>
    </location>
</feature>
<protein>
    <recommendedName>
        <fullName evidence="9">Amino acid permease/ SLC12A domain-containing protein</fullName>
    </recommendedName>
</protein>
<accession>A0AA39L5Z4</accession>
<dbReference type="InterPro" id="IPR050524">
    <property type="entry name" value="APC_YAT"/>
</dbReference>
<feature type="transmembrane region" description="Helical" evidence="8">
    <location>
        <begin position="149"/>
        <end position="168"/>
    </location>
</feature>
<feature type="transmembrane region" description="Helical" evidence="8">
    <location>
        <begin position="372"/>
        <end position="389"/>
    </location>
</feature>
<keyword evidence="5 8" id="KW-1133">Transmembrane helix</keyword>
<dbReference type="InterPro" id="IPR004841">
    <property type="entry name" value="AA-permease/SLC12A_dom"/>
</dbReference>
<feature type="transmembrane region" description="Helical" evidence="8">
    <location>
        <begin position="231"/>
        <end position="251"/>
    </location>
</feature>
<dbReference type="GO" id="GO:0016020">
    <property type="term" value="C:membrane"/>
    <property type="evidence" value="ECO:0007669"/>
    <property type="project" value="UniProtKB-SubCell"/>
</dbReference>
<proteinExistence type="predicted"/>
<feature type="transmembrane region" description="Helical" evidence="8">
    <location>
        <begin position="401"/>
        <end position="424"/>
    </location>
</feature>
<keyword evidence="3 8" id="KW-0812">Transmembrane</keyword>
<evidence type="ECO:0000256" key="6">
    <source>
        <dbReference type="ARBA" id="ARBA00023136"/>
    </source>
</evidence>
<evidence type="ECO:0000256" key="3">
    <source>
        <dbReference type="ARBA" id="ARBA00022692"/>
    </source>
</evidence>